<gene>
    <name evidence="1" type="ORF">CHI95_05555</name>
</gene>
<evidence type="ECO:0000313" key="1">
    <source>
        <dbReference type="EMBL" id="OZS75745.1"/>
    </source>
</evidence>
<accession>A0A264VWU2</accession>
<organism evidence="1 2">
    <name type="scientific">Providencia rettgeri</name>
    <dbReference type="NCBI Taxonomy" id="587"/>
    <lineage>
        <taxon>Bacteria</taxon>
        <taxon>Pseudomonadati</taxon>
        <taxon>Pseudomonadota</taxon>
        <taxon>Gammaproteobacteria</taxon>
        <taxon>Enterobacterales</taxon>
        <taxon>Morganellaceae</taxon>
        <taxon>Providencia</taxon>
    </lineage>
</organism>
<evidence type="ECO:0000313" key="2">
    <source>
        <dbReference type="Proteomes" id="UP000216001"/>
    </source>
</evidence>
<sequence>MKMSRSTNTKKKIEVFKMKGTTLNKLKKSWREQSRFISLKAFNSATKDSQAGMLFGQYTIYKHKRIKSKKHFRIPKVVKKINKIQSDYWSSFSWIDQKHIKPDRIWIFGNSGKAKYQING</sequence>
<dbReference type="EMBL" id="NOWC01000004">
    <property type="protein sequence ID" value="OZS75745.1"/>
    <property type="molecule type" value="Genomic_DNA"/>
</dbReference>
<reference evidence="1 2" key="1">
    <citation type="submission" date="2017-07" db="EMBL/GenBank/DDBJ databases">
        <title>blaIMP-27 on transferable plasmids in Proteus mirabilis and Providencia rettgeri.</title>
        <authorList>
            <person name="Potter R."/>
        </authorList>
    </citation>
    <scope>NUCLEOTIDE SEQUENCE [LARGE SCALE GENOMIC DNA]</scope>
    <source>
        <strain evidence="1 2">PR1</strain>
    </source>
</reference>
<protein>
    <submittedName>
        <fullName evidence="1">Uncharacterized protein</fullName>
    </submittedName>
</protein>
<proteinExistence type="predicted"/>
<comment type="caution">
    <text evidence="1">The sequence shown here is derived from an EMBL/GenBank/DDBJ whole genome shotgun (WGS) entry which is preliminary data.</text>
</comment>
<dbReference type="AlphaFoldDB" id="A0A264VWU2"/>
<dbReference type="Proteomes" id="UP000216001">
    <property type="component" value="Unassembled WGS sequence"/>
</dbReference>
<name>A0A264VWU2_PRORE</name>